<dbReference type="InterPro" id="IPR028974">
    <property type="entry name" value="TSP_type-3_rpt"/>
</dbReference>
<sequence length="321" mass="35983">MMKVQQGIRFIFSAMVIISLWGCIATENLVHIPEHTHMAKVDDYDTSLHRQSVHIFNPMPIDRRVAEFRLAPRVEHIIFVIDQSSALDNTFRGLDTRFYAQEVVRRFVKTMPNQRFSSTVITYKDAINPQLFAPLDARFSVNSVFPHELEQSLASHQAQQHIEVQTLSVALDFVSELVGNLSGPSAVILVTAWSQIDASVEQAVMRMRQRVTFGTRAHVVLPESAAITWPQSNAGLCFYTIGVGNRMSRSRLESADSCGFSSAVDKVAQPSTMANFVETVLYKGPSDEDSDGIYDYQDRCPHTPPGKIVDFSGCPRFPTNR</sequence>
<evidence type="ECO:0000313" key="3">
    <source>
        <dbReference type="Proteomes" id="UP000304912"/>
    </source>
</evidence>
<feature type="domain" description="VWFA" evidence="1">
    <location>
        <begin position="76"/>
        <end position="280"/>
    </location>
</feature>
<name>A0A5B7YA19_9ALTE</name>
<keyword evidence="3" id="KW-1185">Reference proteome</keyword>
<dbReference type="InterPro" id="IPR002035">
    <property type="entry name" value="VWF_A"/>
</dbReference>
<gene>
    <name evidence="2" type="ORF">FBQ74_03640</name>
</gene>
<dbReference type="EMBL" id="CP039852">
    <property type="protein sequence ID" value="QCZ92617.1"/>
    <property type="molecule type" value="Genomic_DNA"/>
</dbReference>
<dbReference type="SUPFAM" id="SSF103647">
    <property type="entry name" value="TSP type-3 repeat"/>
    <property type="match status" value="1"/>
</dbReference>
<dbReference type="OrthoDB" id="9814637at2"/>
<proteinExistence type="predicted"/>
<protein>
    <submittedName>
        <fullName evidence="2">VWA domain-containing protein</fullName>
    </submittedName>
</protein>
<evidence type="ECO:0000313" key="2">
    <source>
        <dbReference type="EMBL" id="QCZ92617.1"/>
    </source>
</evidence>
<accession>A0A5B7YA19</accession>
<dbReference type="AlphaFoldDB" id="A0A5B7YA19"/>
<evidence type="ECO:0000259" key="1">
    <source>
        <dbReference type="PROSITE" id="PS50234"/>
    </source>
</evidence>
<dbReference type="GO" id="GO:0005509">
    <property type="term" value="F:calcium ion binding"/>
    <property type="evidence" value="ECO:0007669"/>
    <property type="project" value="InterPro"/>
</dbReference>
<organism evidence="2 3">
    <name type="scientific">Salinimonas iocasae</name>
    <dbReference type="NCBI Taxonomy" id="2572577"/>
    <lineage>
        <taxon>Bacteria</taxon>
        <taxon>Pseudomonadati</taxon>
        <taxon>Pseudomonadota</taxon>
        <taxon>Gammaproteobacteria</taxon>
        <taxon>Alteromonadales</taxon>
        <taxon>Alteromonadaceae</taxon>
        <taxon>Alteromonas/Salinimonas group</taxon>
        <taxon>Salinimonas</taxon>
    </lineage>
</organism>
<reference evidence="2 3" key="1">
    <citation type="submission" date="2019-04" db="EMBL/GenBank/DDBJ databases">
        <title>Salinimonas iocasae sp. nov., a halophilic bacterium isolated from the outer tube casing of tubeworms in Okinawa Trough.</title>
        <authorList>
            <person name="Zhang H."/>
            <person name="Wang H."/>
            <person name="Li C."/>
        </authorList>
    </citation>
    <scope>NUCLEOTIDE SEQUENCE [LARGE SCALE GENOMIC DNA]</scope>
    <source>
        <strain evidence="2 3">KX18D6</strain>
    </source>
</reference>
<dbReference type="PROSITE" id="PS50234">
    <property type="entry name" value="VWFA"/>
    <property type="match status" value="1"/>
</dbReference>
<dbReference type="Proteomes" id="UP000304912">
    <property type="component" value="Chromosome"/>
</dbReference>
<dbReference type="KEGG" id="salk:FBQ74_03640"/>
<dbReference type="RefSeq" id="WP_139755369.1">
    <property type="nucleotide sequence ID" value="NZ_CP039852.1"/>
</dbReference>